<gene>
    <name evidence="1" type="ORF">B0H17DRAFT_1208282</name>
</gene>
<dbReference type="AlphaFoldDB" id="A0AAD7D1I4"/>
<protein>
    <submittedName>
        <fullName evidence="1">Uncharacterized protein</fullName>
    </submittedName>
</protein>
<keyword evidence="2" id="KW-1185">Reference proteome</keyword>
<evidence type="ECO:0000313" key="1">
    <source>
        <dbReference type="EMBL" id="KAJ7673584.1"/>
    </source>
</evidence>
<dbReference type="Proteomes" id="UP001221757">
    <property type="component" value="Unassembled WGS sequence"/>
</dbReference>
<reference evidence="1" key="1">
    <citation type="submission" date="2023-03" db="EMBL/GenBank/DDBJ databases">
        <title>Massive genome expansion in bonnet fungi (Mycena s.s.) driven by repeated elements and novel gene families across ecological guilds.</title>
        <authorList>
            <consortium name="Lawrence Berkeley National Laboratory"/>
            <person name="Harder C.B."/>
            <person name="Miyauchi S."/>
            <person name="Viragh M."/>
            <person name="Kuo A."/>
            <person name="Thoen E."/>
            <person name="Andreopoulos B."/>
            <person name="Lu D."/>
            <person name="Skrede I."/>
            <person name="Drula E."/>
            <person name="Henrissat B."/>
            <person name="Morin E."/>
            <person name="Kohler A."/>
            <person name="Barry K."/>
            <person name="LaButti K."/>
            <person name="Morin E."/>
            <person name="Salamov A."/>
            <person name="Lipzen A."/>
            <person name="Mereny Z."/>
            <person name="Hegedus B."/>
            <person name="Baldrian P."/>
            <person name="Stursova M."/>
            <person name="Weitz H."/>
            <person name="Taylor A."/>
            <person name="Grigoriev I.V."/>
            <person name="Nagy L.G."/>
            <person name="Martin F."/>
            <person name="Kauserud H."/>
        </authorList>
    </citation>
    <scope>NUCLEOTIDE SEQUENCE</scope>
    <source>
        <strain evidence="1">CBHHK067</strain>
    </source>
</reference>
<proteinExistence type="predicted"/>
<organism evidence="1 2">
    <name type="scientific">Mycena rosella</name>
    <name type="common">Pink bonnet</name>
    <name type="synonym">Agaricus rosellus</name>
    <dbReference type="NCBI Taxonomy" id="1033263"/>
    <lineage>
        <taxon>Eukaryota</taxon>
        <taxon>Fungi</taxon>
        <taxon>Dikarya</taxon>
        <taxon>Basidiomycota</taxon>
        <taxon>Agaricomycotina</taxon>
        <taxon>Agaricomycetes</taxon>
        <taxon>Agaricomycetidae</taxon>
        <taxon>Agaricales</taxon>
        <taxon>Marasmiineae</taxon>
        <taxon>Mycenaceae</taxon>
        <taxon>Mycena</taxon>
    </lineage>
</organism>
<sequence>MFRMALHSSLTKAPGHCHARHLMQGTPADPRCGFSHAAVKLLHEYRMPEYRITTCDVRENAELHRAIREYSCIACRLQCIMLNGLCARALVICARALVVLRPGFFLDHCYPFGAASASSNAGQICNVIVNIWKAEMGDDGEPLKYKDNLGVLRFPHGVGPFSAGSHLYQELVKMFRILQKFFSGRFETFVL</sequence>
<comment type="caution">
    <text evidence="1">The sequence shown here is derived from an EMBL/GenBank/DDBJ whole genome shotgun (WGS) entry which is preliminary data.</text>
</comment>
<name>A0AAD7D1I4_MYCRO</name>
<accession>A0AAD7D1I4</accession>
<dbReference type="Gene3D" id="3.40.30.10">
    <property type="entry name" value="Glutaredoxin"/>
    <property type="match status" value="1"/>
</dbReference>
<evidence type="ECO:0000313" key="2">
    <source>
        <dbReference type="Proteomes" id="UP001221757"/>
    </source>
</evidence>
<dbReference type="EMBL" id="JARKIE010000160">
    <property type="protein sequence ID" value="KAJ7673584.1"/>
    <property type="molecule type" value="Genomic_DNA"/>
</dbReference>